<dbReference type="SMART" id="SM00850">
    <property type="entry name" value="LytTR"/>
    <property type="match status" value="1"/>
</dbReference>
<dbReference type="EMBL" id="JBHULB010000083">
    <property type="protein sequence ID" value="MFD2589161.1"/>
    <property type="molecule type" value="Genomic_DNA"/>
</dbReference>
<evidence type="ECO:0000259" key="1">
    <source>
        <dbReference type="PROSITE" id="PS50930"/>
    </source>
</evidence>
<dbReference type="GO" id="GO:0003677">
    <property type="term" value="F:DNA binding"/>
    <property type="evidence" value="ECO:0007669"/>
    <property type="project" value="UniProtKB-KW"/>
</dbReference>
<keyword evidence="3" id="KW-1185">Reference proteome</keyword>
<gene>
    <name evidence="2" type="ORF">ACFSQJ_19715</name>
</gene>
<sequence length="102" mass="12137">MDISEVMYIVSDDNYVDVHLEIKGSREKKVLRSSLKNIESQIVNPFSPIYRCHRKYLINIQYFKVKEINSRSMTISLQRYHDEIPVSKKYAEHINTILQIHP</sequence>
<dbReference type="InterPro" id="IPR007492">
    <property type="entry name" value="LytTR_DNA-bd_dom"/>
</dbReference>
<dbReference type="Pfam" id="PF04397">
    <property type="entry name" value="LytTR"/>
    <property type="match status" value="1"/>
</dbReference>
<reference evidence="3" key="1">
    <citation type="journal article" date="2019" name="Int. J. Syst. Evol. Microbiol.">
        <title>The Global Catalogue of Microorganisms (GCM) 10K type strain sequencing project: providing services to taxonomists for standard genome sequencing and annotation.</title>
        <authorList>
            <consortium name="The Broad Institute Genomics Platform"/>
            <consortium name="The Broad Institute Genome Sequencing Center for Infectious Disease"/>
            <person name="Wu L."/>
            <person name="Ma J."/>
        </authorList>
    </citation>
    <scope>NUCLEOTIDE SEQUENCE [LARGE SCALE GENOMIC DNA]</scope>
    <source>
        <strain evidence="3">KCTC 52368</strain>
    </source>
</reference>
<comment type="caution">
    <text evidence="2">The sequence shown here is derived from an EMBL/GenBank/DDBJ whole genome shotgun (WGS) entry which is preliminary data.</text>
</comment>
<organism evidence="2 3">
    <name type="scientific">Croceitalea marina</name>
    <dbReference type="NCBI Taxonomy" id="1775166"/>
    <lineage>
        <taxon>Bacteria</taxon>
        <taxon>Pseudomonadati</taxon>
        <taxon>Bacteroidota</taxon>
        <taxon>Flavobacteriia</taxon>
        <taxon>Flavobacteriales</taxon>
        <taxon>Flavobacteriaceae</taxon>
        <taxon>Croceitalea</taxon>
    </lineage>
</organism>
<evidence type="ECO:0000313" key="3">
    <source>
        <dbReference type="Proteomes" id="UP001597526"/>
    </source>
</evidence>
<name>A0ABW5N254_9FLAO</name>
<feature type="domain" description="HTH LytTR-type" evidence="1">
    <location>
        <begin position="1"/>
        <end position="100"/>
    </location>
</feature>
<proteinExistence type="predicted"/>
<evidence type="ECO:0000313" key="2">
    <source>
        <dbReference type="EMBL" id="MFD2589161.1"/>
    </source>
</evidence>
<protein>
    <submittedName>
        <fullName evidence="2">LytTR family transcriptional regulator DNA-binding domain-containing protein</fullName>
    </submittedName>
</protein>
<dbReference type="PROSITE" id="PS50930">
    <property type="entry name" value="HTH_LYTTR"/>
    <property type="match status" value="1"/>
</dbReference>
<dbReference type="Gene3D" id="2.40.50.1020">
    <property type="entry name" value="LytTr DNA-binding domain"/>
    <property type="match status" value="1"/>
</dbReference>
<dbReference type="Proteomes" id="UP001597526">
    <property type="component" value="Unassembled WGS sequence"/>
</dbReference>
<dbReference type="RefSeq" id="WP_377768637.1">
    <property type="nucleotide sequence ID" value="NZ_JBHULB010000083.1"/>
</dbReference>
<keyword evidence="2" id="KW-0238">DNA-binding</keyword>
<accession>A0ABW5N254</accession>